<dbReference type="PANTHER" id="PTHR12203">
    <property type="entry name" value="KDEL LYS-ASP-GLU-LEU CONTAINING - RELATED"/>
    <property type="match status" value="1"/>
</dbReference>
<dbReference type="EMBL" id="JARJCW010000009">
    <property type="protein sequence ID" value="KAJ7220600.1"/>
    <property type="molecule type" value="Genomic_DNA"/>
</dbReference>
<evidence type="ECO:0000259" key="1">
    <source>
        <dbReference type="SMART" id="SM00672"/>
    </source>
</evidence>
<proteinExistence type="predicted"/>
<dbReference type="Pfam" id="PF05686">
    <property type="entry name" value="Glyco_transf_90"/>
    <property type="match status" value="1"/>
</dbReference>
<sequence length="600" mass="68913">MRRQRGLLVLVAFIAAFFIAGYFSKHFLSADSGDFEGDSGEVDDPESPPWQPVRLAEHDFLDNGLLEVNPGAAHPIYGLIRRAEGEWRDKLVRASTTLPQAVAEYRRRYKRHPPKGFDGWWNYVRKHAIKLPDEYDSIHADLEPFWGIEPTDLFAIRTKLEAKVDSYTIGKTATSRISVVNTSFAPGRHDDLIKGSKAILDLLRDVEEFLPQFRAVFSPHDGPNRFSDYFVESAARQAAAEKRYIRRDELPKIDPIGWLSACASGSPGRNKSLNLDGDPPPKTIKKTFIYDHNRAMDPCLHPRHFWHHGQFLSHGKGPTPQHEMVPEFSYCSTHIHHNIRFPTPYSWVEDIFPRSDDPAWDEKSNDRAVWRGSNTGIRYTARTRWQTSHRIALMHAANDKDGNLTVLSPTKGWTEPVGEPLVMKKSLLNPGIFDVAFAGNPILCDEEICKHLQSIFPWQRRRQSVKEAGDYKYVIDVDGNGWSGRFKRLMTTNSLVFKATIYPEWFIDRIAPWVHYVPIQVDLSDLHDALVFFRGDVSGMGAHDGLAHKIADAGRRWSKQFWRREDMVAYFYRLILEYVRLMSEDREAMSYLGFIRTTDT</sequence>
<dbReference type="InterPro" id="IPR006598">
    <property type="entry name" value="CAP10"/>
</dbReference>
<name>A0AAD6VRE4_9AGAR</name>
<organism evidence="2 3">
    <name type="scientific">Mycena pura</name>
    <dbReference type="NCBI Taxonomy" id="153505"/>
    <lineage>
        <taxon>Eukaryota</taxon>
        <taxon>Fungi</taxon>
        <taxon>Dikarya</taxon>
        <taxon>Basidiomycota</taxon>
        <taxon>Agaricomycotina</taxon>
        <taxon>Agaricomycetes</taxon>
        <taxon>Agaricomycetidae</taxon>
        <taxon>Agaricales</taxon>
        <taxon>Marasmiineae</taxon>
        <taxon>Mycenaceae</taxon>
        <taxon>Mycena</taxon>
    </lineage>
</organism>
<gene>
    <name evidence="2" type="ORF">GGX14DRAFT_431422</name>
</gene>
<protein>
    <submittedName>
        <fullName evidence="2">Glycosyl transferase family 90-domain-containing protein</fullName>
    </submittedName>
</protein>
<keyword evidence="2" id="KW-0808">Transferase</keyword>
<evidence type="ECO:0000313" key="2">
    <source>
        <dbReference type="EMBL" id="KAJ7220600.1"/>
    </source>
</evidence>
<accession>A0AAD6VRE4</accession>
<dbReference type="SMART" id="SM00672">
    <property type="entry name" value="CAP10"/>
    <property type="match status" value="1"/>
</dbReference>
<reference evidence="2" key="1">
    <citation type="submission" date="2023-03" db="EMBL/GenBank/DDBJ databases">
        <title>Massive genome expansion in bonnet fungi (Mycena s.s.) driven by repeated elements and novel gene families across ecological guilds.</title>
        <authorList>
            <consortium name="Lawrence Berkeley National Laboratory"/>
            <person name="Harder C.B."/>
            <person name="Miyauchi S."/>
            <person name="Viragh M."/>
            <person name="Kuo A."/>
            <person name="Thoen E."/>
            <person name="Andreopoulos B."/>
            <person name="Lu D."/>
            <person name="Skrede I."/>
            <person name="Drula E."/>
            <person name="Henrissat B."/>
            <person name="Morin E."/>
            <person name="Kohler A."/>
            <person name="Barry K."/>
            <person name="LaButti K."/>
            <person name="Morin E."/>
            <person name="Salamov A."/>
            <person name="Lipzen A."/>
            <person name="Mereny Z."/>
            <person name="Hegedus B."/>
            <person name="Baldrian P."/>
            <person name="Stursova M."/>
            <person name="Weitz H."/>
            <person name="Taylor A."/>
            <person name="Grigoriev I.V."/>
            <person name="Nagy L.G."/>
            <person name="Martin F."/>
            <person name="Kauserud H."/>
        </authorList>
    </citation>
    <scope>NUCLEOTIDE SEQUENCE</scope>
    <source>
        <strain evidence="2">9144</strain>
    </source>
</reference>
<feature type="domain" description="Glycosyl transferase CAP10" evidence="1">
    <location>
        <begin position="310"/>
        <end position="585"/>
    </location>
</feature>
<evidence type="ECO:0000313" key="3">
    <source>
        <dbReference type="Proteomes" id="UP001219525"/>
    </source>
</evidence>
<dbReference type="AlphaFoldDB" id="A0AAD6VRE4"/>
<dbReference type="PANTHER" id="PTHR12203:SF118">
    <property type="entry name" value="BETA-1,2-XYLOSYLTRANSFERASE 1"/>
    <property type="match status" value="1"/>
</dbReference>
<dbReference type="InterPro" id="IPR051091">
    <property type="entry name" value="O-Glucosyltr/Glycosyltrsf_90"/>
</dbReference>
<dbReference type="Proteomes" id="UP001219525">
    <property type="component" value="Unassembled WGS sequence"/>
</dbReference>
<comment type="caution">
    <text evidence="2">The sequence shown here is derived from an EMBL/GenBank/DDBJ whole genome shotgun (WGS) entry which is preliminary data.</text>
</comment>
<keyword evidence="3" id="KW-1185">Reference proteome</keyword>
<dbReference type="GO" id="GO:0016740">
    <property type="term" value="F:transferase activity"/>
    <property type="evidence" value="ECO:0007669"/>
    <property type="project" value="UniProtKB-KW"/>
</dbReference>